<sequence>MAPTTRLRAEPGRRVMYAPGAVDRESGTAHDPIFVADESPPPTVAAQNPYNTVRHAAAPIRNPTRITILKLKPRKVEPKKDAGETKAAAKPKTRKECAICATEKMASRSFKVPKEAYVCQHLQDTCTNCVGRMVKAMVTDRKLTEAVLACPFDFCECVLDVGAIMQIITPAAFKVWENALTSYILRTSETYIACLNPKCGEYFDIEECKPKARHQKKQAKCPNCEFAHCITCNRVWHPDMSCNANKGADEKKSEKVIKEISKPCPKCGVNIEKSTGCDHMTCKQCKHNFCWQCLVTFTSNMQHRVDCTHRILDIGNDMRNFVDDRTWHMNFIQRDPNMVNQFLANPPPLPPLVPALRRIPMFPPPLPPPQPALNMVNQNPVSSP</sequence>
<dbReference type="EMBL" id="MU006780">
    <property type="protein sequence ID" value="KAF2642964.1"/>
    <property type="molecule type" value="Genomic_DNA"/>
</dbReference>
<dbReference type="Gene3D" id="1.20.120.1750">
    <property type="match status" value="1"/>
</dbReference>
<name>A0A6A6S9X2_9PLEO</name>
<dbReference type="GO" id="GO:0016567">
    <property type="term" value="P:protein ubiquitination"/>
    <property type="evidence" value="ECO:0007669"/>
    <property type="project" value="InterPro"/>
</dbReference>
<dbReference type="PANTHER" id="PTHR11685">
    <property type="entry name" value="RBR FAMILY RING FINGER AND IBR DOMAIN-CONTAINING"/>
    <property type="match status" value="1"/>
</dbReference>
<dbReference type="EC" id="2.3.2.31" evidence="2"/>
<evidence type="ECO:0000256" key="3">
    <source>
        <dbReference type="ARBA" id="ARBA00022679"/>
    </source>
</evidence>
<evidence type="ECO:0000256" key="4">
    <source>
        <dbReference type="ARBA" id="ARBA00022723"/>
    </source>
</evidence>
<proteinExistence type="predicted"/>
<dbReference type="CDD" id="cd20335">
    <property type="entry name" value="BRcat_RBR"/>
    <property type="match status" value="1"/>
</dbReference>
<dbReference type="PROSITE" id="PS51873">
    <property type="entry name" value="TRIAD"/>
    <property type="match status" value="1"/>
</dbReference>
<keyword evidence="3" id="KW-0808">Transferase</keyword>
<dbReference type="OrthoDB" id="1431934at2759"/>
<keyword evidence="4" id="KW-0479">Metal-binding</keyword>
<dbReference type="GO" id="GO:0061630">
    <property type="term" value="F:ubiquitin protein ligase activity"/>
    <property type="evidence" value="ECO:0007669"/>
    <property type="project" value="UniProtKB-EC"/>
</dbReference>
<keyword evidence="5" id="KW-0677">Repeat</keyword>
<evidence type="ECO:0000256" key="7">
    <source>
        <dbReference type="ARBA" id="ARBA00022786"/>
    </source>
</evidence>
<evidence type="ECO:0000313" key="11">
    <source>
        <dbReference type="Proteomes" id="UP000799753"/>
    </source>
</evidence>
<dbReference type="Pfam" id="PF22191">
    <property type="entry name" value="IBR_1"/>
    <property type="match status" value="1"/>
</dbReference>
<dbReference type="Pfam" id="PF01485">
    <property type="entry name" value="IBR"/>
    <property type="match status" value="1"/>
</dbReference>
<feature type="domain" description="RING-type" evidence="9">
    <location>
        <begin position="93"/>
        <end position="311"/>
    </location>
</feature>
<keyword evidence="7" id="KW-0833">Ubl conjugation pathway</keyword>
<dbReference type="GO" id="GO:0008270">
    <property type="term" value="F:zinc ion binding"/>
    <property type="evidence" value="ECO:0007669"/>
    <property type="project" value="UniProtKB-KW"/>
</dbReference>
<dbReference type="InterPro" id="IPR044066">
    <property type="entry name" value="TRIAD_supradom"/>
</dbReference>
<evidence type="ECO:0000256" key="5">
    <source>
        <dbReference type="ARBA" id="ARBA00022737"/>
    </source>
</evidence>
<evidence type="ECO:0000256" key="1">
    <source>
        <dbReference type="ARBA" id="ARBA00001798"/>
    </source>
</evidence>
<keyword evidence="8" id="KW-0862">Zinc</keyword>
<evidence type="ECO:0000313" key="10">
    <source>
        <dbReference type="EMBL" id="KAF2642964.1"/>
    </source>
</evidence>
<gene>
    <name evidence="10" type="ORF">P280DRAFT_394527</name>
</gene>
<dbReference type="InterPro" id="IPR031127">
    <property type="entry name" value="E3_UB_ligase_RBR"/>
</dbReference>
<keyword evidence="6" id="KW-0863">Zinc-finger</keyword>
<accession>A0A6A6S9X2</accession>
<dbReference type="InterPro" id="IPR013083">
    <property type="entry name" value="Znf_RING/FYVE/PHD"/>
</dbReference>
<dbReference type="Gene3D" id="3.30.40.10">
    <property type="entry name" value="Zinc/RING finger domain, C3HC4 (zinc finger)"/>
    <property type="match status" value="1"/>
</dbReference>
<evidence type="ECO:0000259" key="9">
    <source>
        <dbReference type="PROSITE" id="PS51873"/>
    </source>
</evidence>
<dbReference type="SUPFAM" id="SSF57850">
    <property type="entry name" value="RING/U-box"/>
    <property type="match status" value="2"/>
</dbReference>
<protein>
    <recommendedName>
        <fullName evidence="2">RBR-type E3 ubiquitin transferase</fullName>
        <ecNumber evidence="2">2.3.2.31</ecNumber>
    </recommendedName>
</protein>
<dbReference type="Proteomes" id="UP000799753">
    <property type="component" value="Unassembled WGS sequence"/>
</dbReference>
<evidence type="ECO:0000256" key="8">
    <source>
        <dbReference type="ARBA" id="ARBA00022833"/>
    </source>
</evidence>
<keyword evidence="11" id="KW-1185">Reference proteome</keyword>
<dbReference type="AlphaFoldDB" id="A0A6A6S9X2"/>
<evidence type="ECO:0000256" key="2">
    <source>
        <dbReference type="ARBA" id="ARBA00012251"/>
    </source>
</evidence>
<dbReference type="InterPro" id="IPR002867">
    <property type="entry name" value="IBR_dom"/>
</dbReference>
<organism evidence="10 11">
    <name type="scientific">Massarina eburnea CBS 473.64</name>
    <dbReference type="NCBI Taxonomy" id="1395130"/>
    <lineage>
        <taxon>Eukaryota</taxon>
        <taxon>Fungi</taxon>
        <taxon>Dikarya</taxon>
        <taxon>Ascomycota</taxon>
        <taxon>Pezizomycotina</taxon>
        <taxon>Dothideomycetes</taxon>
        <taxon>Pleosporomycetidae</taxon>
        <taxon>Pleosporales</taxon>
        <taxon>Massarineae</taxon>
        <taxon>Massarinaceae</taxon>
        <taxon>Massarina</taxon>
    </lineage>
</organism>
<dbReference type="InterPro" id="IPR017907">
    <property type="entry name" value="Znf_RING_CS"/>
</dbReference>
<reference evidence="10" key="1">
    <citation type="journal article" date="2020" name="Stud. Mycol.">
        <title>101 Dothideomycetes genomes: a test case for predicting lifestyles and emergence of pathogens.</title>
        <authorList>
            <person name="Haridas S."/>
            <person name="Albert R."/>
            <person name="Binder M."/>
            <person name="Bloem J."/>
            <person name="Labutti K."/>
            <person name="Salamov A."/>
            <person name="Andreopoulos B."/>
            <person name="Baker S."/>
            <person name="Barry K."/>
            <person name="Bills G."/>
            <person name="Bluhm B."/>
            <person name="Cannon C."/>
            <person name="Castanera R."/>
            <person name="Culley D."/>
            <person name="Daum C."/>
            <person name="Ezra D."/>
            <person name="Gonzalez J."/>
            <person name="Henrissat B."/>
            <person name="Kuo A."/>
            <person name="Liang C."/>
            <person name="Lipzen A."/>
            <person name="Lutzoni F."/>
            <person name="Magnuson J."/>
            <person name="Mondo S."/>
            <person name="Nolan M."/>
            <person name="Ohm R."/>
            <person name="Pangilinan J."/>
            <person name="Park H.-J."/>
            <person name="Ramirez L."/>
            <person name="Alfaro M."/>
            <person name="Sun H."/>
            <person name="Tritt A."/>
            <person name="Yoshinaga Y."/>
            <person name="Zwiers L.-H."/>
            <person name="Turgeon B."/>
            <person name="Goodwin S."/>
            <person name="Spatafora J."/>
            <person name="Crous P."/>
            <person name="Grigoriev I."/>
        </authorList>
    </citation>
    <scope>NUCLEOTIDE SEQUENCE</scope>
    <source>
        <strain evidence="10">CBS 473.64</strain>
    </source>
</reference>
<dbReference type="PROSITE" id="PS00518">
    <property type="entry name" value="ZF_RING_1"/>
    <property type="match status" value="1"/>
</dbReference>
<dbReference type="SMART" id="SM00647">
    <property type="entry name" value="IBR"/>
    <property type="match status" value="2"/>
</dbReference>
<evidence type="ECO:0000256" key="6">
    <source>
        <dbReference type="ARBA" id="ARBA00022771"/>
    </source>
</evidence>
<comment type="catalytic activity">
    <reaction evidence="1">
        <text>[E2 ubiquitin-conjugating enzyme]-S-ubiquitinyl-L-cysteine + [acceptor protein]-L-lysine = [E2 ubiquitin-conjugating enzyme]-L-cysteine + [acceptor protein]-N(6)-ubiquitinyl-L-lysine.</text>
        <dbReference type="EC" id="2.3.2.31"/>
    </reaction>
</comment>